<dbReference type="STRING" id="447.Lboz_3595"/>
<organism evidence="1 2">
    <name type="scientific">Legionella bozemanae</name>
    <name type="common">Fluoribacter bozemanae</name>
    <dbReference type="NCBI Taxonomy" id="447"/>
    <lineage>
        <taxon>Bacteria</taxon>
        <taxon>Pseudomonadati</taxon>
        <taxon>Pseudomonadota</taxon>
        <taxon>Gammaproteobacteria</taxon>
        <taxon>Legionellales</taxon>
        <taxon>Legionellaceae</taxon>
        <taxon>Legionella</taxon>
    </lineage>
</organism>
<gene>
    <name evidence="1" type="ORF">Lboz_3595</name>
</gene>
<sequence length="57" mass="6784">MRKIVQWLVEFLDAIVGVTEDKPNNCYISVYEAREKYEAGLISMREYNETLERKDII</sequence>
<proteinExistence type="predicted"/>
<reference evidence="1 2" key="1">
    <citation type="submission" date="2015-11" db="EMBL/GenBank/DDBJ databases">
        <title>Genomic analysis of 38 Legionella species identifies large and diverse effector repertoires.</title>
        <authorList>
            <person name="Burstein D."/>
            <person name="Amaro F."/>
            <person name="Zusman T."/>
            <person name="Lifshitz Z."/>
            <person name="Cohen O."/>
            <person name="Gilbert J.A."/>
            <person name="Pupko T."/>
            <person name="Shuman H.A."/>
            <person name="Segal G."/>
        </authorList>
    </citation>
    <scope>NUCLEOTIDE SEQUENCE [LARGE SCALE GENOMIC DNA]</scope>
    <source>
        <strain evidence="1 2">WIGA</strain>
    </source>
</reference>
<protein>
    <submittedName>
        <fullName evidence="1">Uncharacterized protein</fullName>
    </submittedName>
</protein>
<dbReference type="RefSeq" id="WP_165483284.1">
    <property type="nucleotide sequence ID" value="NZ_CAAAIY010000020.1"/>
</dbReference>
<evidence type="ECO:0000313" key="1">
    <source>
        <dbReference type="EMBL" id="KTC66700.1"/>
    </source>
</evidence>
<name>A0A0W0R6M9_LEGBO</name>
<dbReference type="PATRIC" id="fig|447.4.peg.3855"/>
<dbReference type="AlphaFoldDB" id="A0A0W0R6M9"/>
<dbReference type="EMBL" id="LNXU01000060">
    <property type="protein sequence ID" value="KTC66700.1"/>
    <property type="molecule type" value="Genomic_DNA"/>
</dbReference>
<comment type="caution">
    <text evidence="1">The sequence shown here is derived from an EMBL/GenBank/DDBJ whole genome shotgun (WGS) entry which is preliminary data.</text>
</comment>
<evidence type="ECO:0000313" key="2">
    <source>
        <dbReference type="Proteomes" id="UP000054695"/>
    </source>
</evidence>
<keyword evidence="2" id="KW-1185">Reference proteome</keyword>
<dbReference type="Proteomes" id="UP000054695">
    <property type="component" value="Unassembled WGS sequence"/>
</dbReference>
<accession>A0A0W0R6M9</accession>